<accession>A0A1T5BIP5</accession>
<evidence type="ECO:0000256" key="1">
    <source>
        <dbReference type="SAM" id="SignalP"/>
    </source>
</evidence>
<dbReference type="AlphaFoldDB" id="A0A1T5BIP5"/>
<dbReference type="Proteomes" id="UP000190150">
    <property type="component" value="Unassembled WGS sequence"/>
</dbReference>
<dbReference type="STRING" id="1513896.SAMN05660841_00728"/>
<dbReference type="InterPro" id="IPR010262">
    <property type="entry name" value="Arylsulfotransferase_bact"/>
</dbReference>
<feature type="signal peptide" evidence="1">
    <location>
        <begin position="1"/>
        <end position="25"/>
    </location>
</feature>
<dbReference type="PANTHER" id="PTHR35340">
    <property type="entry name" value="PQQ ENZYME REPEAT PROTEIN-RELATED"/>
    <property type="match status" value="1"/>
</dbReference>
<evidence type="ECO:0000313" key="2">
    <source>
        <dbReference type="EMBL" id="SKB47164.1"/>
    </source>
</evidence>
<organism evidence="2 3">
    <name type="scientific">Sphingobacterium nematocida</name>
    <dbReference type="NCBI Taxonomy" id="1513896"/>
    <lineage>
        <taxon>Bacteria</taxon>
        <taxon>Pseudomonadati</taxon>
        <taxon>Bacteroidota</taxon>
        <taxon>Sphingobacteriia</taxon>
        <taxon>Sphingobacteriales</taxon>
        <taxon>Sphingobacteriaceae</taxon>
        <taxon>Sphingobacterium</taxon>
    </lineage>
</organism>
<dbReference type="SUPFAM" id="SSF63829">
    <property type="entry name" value="Calcium-dependent phosphotriesterase"/>
    <property type="match status" value="1"/>
</dbReference>
<name>A0A1T5BIP5_9SPHI</name>
<reference evidence="3" key="1">
    <citation type="submission" date="2017-02" db="EMBL/GenBank/DDBJ databases">
        <authorList>
            <person name="Varghese N."/>
            <person name="Submissions S."/>
        </authorList>
    </citation>
    <scope>NUCLEOTIDE SEQUENCE [LARGE SCALE GENOMIC DNA]</scope>
    <source>
        <strain evidence="3">DSM 24091</strain>
    </source>
</reference>
<dbReference type="InterPro" id="IPR053143">
    <property type="entry name" value="Arylsulfate_ST"/>
</dbReference>
<keyword evidence="1" id="KW-0732">Signal</keyword>
<dbReference type="EMBL" id="FUZF01000002">
    <property type="protein sequence ID" value="SKB47164.1"/>
    <property type="molecule type" value="Genomic_DNA"/>
</dbReference>
<keyword evidence="2" id="KW-0808">Transferase</keyword>
<dbReference type="Pfam" id="PF05935">
    <property type="entry name" value="Arylsulfotrans"/>
    <property type="match status" value="1"/>
</dbReference>
<protein>
    <submittedName>
        <fullName evidence="2">Arylsulfotransferase (ASST)</fullName>
    </submittedName>
</protein>
<dbReference type="GO" id="GO:0004062">
    <property type="term" value="F:aryl sulfotransferase activity"/>
    <property type="evidence" value="ECO:0007669"/>
    <property type="project" value="InterPro"/>
</dbReference>
<feature type="chain" id="PRO_5012301346" evidence="1">
    <location>
        <begin position="26"/>
        <end position="449"/>
    </location>
</feature>
<sequence length="449" mass="51501">MKTYYFYLYILLFSLCALVSSSCTKGTPQDDTLIEQVKVLNDENSALSARIIIELTRSDVVSLRYRIKGSEENWKIVSAEKSLFKHRIPLLHLLENTVYEFDVLINGKSVSGLRNFTTAKIPQWVKDFYNSNDEGIVNQSEGYFLFSNMTSPSCTYVLDHRGQLVWYRVGPNVVKSVHMTADHAILMIEDENKTNYADGNIVLKCNLAGDTLFYGKVGNKGFDQMVHHDLKQNNAGNYVLITNTFKDGRIWDGLVQWSSSGSKIWEWNTSEFETYFPSSFEGQPWVNSVFIDQDDHYLISLRAIHQIWKVHSKSGEVIWRLGENGDLVMDRSSEFVLQHYAHRNHKGDIMLFDNGHTKRPYSRILAFEIDERLKVAKTKIVVNVPSTYYSPIMGSVILMKDNSLLVTSSTTGTFMKLDLTGKLLWKKKVNGMLYRVEYLDVFNGMLGNF</sequence>
<evidence type="ECO:0000313" key="3">
    <source>
        <dbReference type="Proteomes" id="UP000190150"/>
    </source>
</evidence>
<dbReference type="RefSeq" id="WP_176140978.1">
    <property type="nucleotide sequence ID" value="NZ_FUZF01000002.1"/>
</dbReference>
<proteinExistence type="predicted"/>
<dbReference type="PROSITE" id="PS51257">
    <property type="entry name" value="PROKAR_LIPOPROTEIN"/>
    <property type="match status" value="1"/>
</dbReference>
<keyword evidence="3" id="KW-1185">Reference proteome</keyword>
<gene>
    <name evidence="2" type="ORF">SAMN05660841_00728</name>
</gene>
<dbReference type="PANTHER" id="PTHR35340:SF5">
    <property type="entry name" value="ASST-DOMAIN-CONTAINING PROTEIN"/>
    <property type="match status" value="1"/>
</dbReference>